<dbReference type="EC" id="2.7.7.41" evidence="6 18"/>
<dbReference type="UniPathway" id="UPA00557">
    <property type="reaction ID" value="UER00614"/>
</dbReference>
<organism evidence="21 22">
    <name type="scientific">Planotetraspora mira</name>
    <dbReference type="NCBI Taxonomy" id="58121"/>
    <lineage>
        <taxon>Bacteria</taxon>
        <taxon>Bacillati</taxon>
        <taxon>Actinomycetota</taxon>
        <taxon>Actinomycetes</taxon>
        <taxon>Streptosporangiales</taxon>
        <taxon>Streptosporangiaceae</taxon>
        <taxon>Planotetraspora</taxon>
    </lineage>
</organism>
<keyword evidence="15 20" id="KW-0472">Membrane</keyword>
<feature type="region of interest" description="Disordered" evidence="19">
    <location>
        <begin position="1"/>
        <end position="25"/>
    </location>
</feature>
<keyword evidence="8" id="KW-1003">Cell membrane</keyword>
<evidence type="ECO:0000256" key="17">
    <source>
        <dbReference type="ARBA" id="ARBA00023264"/>
    </source>
</evidence>
<feature type="transmembrane region" description="Helical" evidence="20">
    <location>
        <begin position="229"/>
        <end position="248"/>
    </location>
</feature>
<feature type="transmembrane region" description="Helical" evidence="20">
    <location>
        <begin position="204"/>
        <end position="223"/>
    </location>
</feature>
<evidence type="ECO:0000256" key="7">
    <source>
        <dbReference type="ARBA" id="ARBA00019373"/>
    </source>
</evidence>
<evidence type="ECO:0000256" key="19">
    <source>
        <dbReference type="SAM" id="MobiDB-lite"/>
    </source>
</evidence>
<evidence type="ECO:0000256" key="5">
    <source>
        <dbReference type="ARBA" id="ARBA00010185"/>
    </source>
</evidence>
<dbReference type="PANTHER" id="PTHR46382:SF1">
    <property type="entry name" value="PHOSPHATIDATE CYTIDYLYLTRANSFERASE"/>
    <property type="match status" value="1"/>
</dbReference>
<feature type="transmembrane region" description="Helical" evidence="20">
    <location>
        <begin position="134"/>
        <end position="152"/>
    </location>
</feature>
<evidence type="ECO:0000256" key="18">
    <source>
        <dbReference type="RuleBase" id="RU003938"/>
    </source>
</evidence>
<dbReference type="Pfam" id="PF01148">
    <property type="entry name" value="CTP_transf_1"/>
    <property type="match status" value="1"/>
</dbReference>
<comment type="catalytic activity">
    <reaction evidence="1 18">
        <text>a 1,2-diacyl-sn-glycero-3-phosphate + CTP + H(+) = a CDP-1,2-diacyl-sn-glycerol + diphosphate</text>
        <dbReference type="Rhea" id="RHEA:16229"/>
        <dbReference type="ChEBI" id="CHEBI:15378"/>
        <dbReference type="ChEBI" id="CHEBI:33019"/>
        <dbReference type="ChEBI" id="CHEBI:37563"/>
        <dbReference type="ChEBI" id="CHEBI:58332"/>
        <dbReference type="ChEBI" id="CHEBI:58608"/>
        <dbReference type="EC" id="2.7.7.41"/>
    </reaction>
</comment>
<comment type="similarity">
    <text evidence="5 18">Belongs to the CDS family.</text>
</comment>
<evidence type="ECO:0000256" key="9">
    <source>
        <dbReference type="ARBA" id="ARBA00022516"/>
    </source>
</evidence>
<comment type="pathway">
    <text evidence="3 18">Phospholipid metabolism; CDP-diacylglycerol biosynthesis; CDP-diacylglycerol from sn-glycerol 3-phosphate: step 3/3.</text>
</comment>
<evidence type="ECO:0000256" key="14">
    <source>
        <dbReference type="ARBA" id="ARBA00023098"/>
    </source>
</evidence>
<dbReference type="GO" id="GO:0016024">
    <property type="term" value="P:CDP-diacylglycerol biosynthetic process"/>
    <property type="evidence" value="ECO:0007669"/>
    <property type="project" value="UniProtKB-UniPathway"/>
</dbReference>
<comment type="caution">
    <text evidence="21">The sequence shown here is derived from an EMBL/GenBank/DDBJ whole genome shotgun (WGS) entry which is preliminary data.</text>
</comment>
<dbReference type="PANTHER" id="PTHR46382">
    <property type="entry name" value="PHOSPHATIDATE CYTIDYLYLTRANSFERASE"/>
    <property type="match status" value="1"/>
</dbReference>
<accession>A0A8J3TPS9</accession>
<evidence type="ECO:0000256" key="11">
    <source>
        <dbReference type="ARBA" id="ARBA00022692"/>
    </source>
</evidence>
<keyword evidence="11 18" id="KW-0812">Transmembrane</keyword>
<keyword evidence="22" id="KW-1185">Reference proteome</keyword>
<gene>
    <name evidence="21" type="ORF">Pmi06nite_43220</name>
</gene>
<protein>
    <recommendedName>
        <fullName evidence="7 18">Phosphatidate cytidylyltransferase</fullName>
        <ecNumber evidence="6 18">2.7.7.41</ecNumber>
    </recommendedName>
</protein>
<name>A0A8J3TPS9_9ACTN</name>
<dbReference type="PROSITE" id="PS01315">
    <property type="entry name" value="CDS"/>
    <property type="match status" value="1"/>
</dbReference>
<evidence type="ECO:0000256" key="12">
    <source>
        <dbReference type="ARBA" id="ARBA00022695"/>
    </source>
</evidence>
<evidence type="ECO:0000256" key="4">
    <source>
        <dbReference type="ARBA" id="ARBA00005189"/>
    </source>
</evidence>
<evidence type="ECO:0000256" key="13">
    <source>
        <dbReference type="ARBA" id="ARBA00022989"/>
    </source>
</evidence>
<evidence type="ECO:0000256" key="10">
    <source>
        <dbReference type="ARBA" id="ARBA00022679"/>
    </source>
</evidence>
<keyword evidence="14" id="KW-0443">Lipid metabolism</keyword>
<feature type="compositionally biased region" description="Gly residues" evidence="19">
    <location>
        <begin position="1"/>
        <end position="13"/>
    </location>
</feature>
<comment type="subcellular location">
    <subcellularLocation>
        <location evidence="2">Cell membrane</location>
        <topology evidence="2">Multi-pass membrane protein</topology>
    </subcellularLocation>
</comment>
<evidence type="ECO:0000256" key="1">
    <source>
        <dbReference type="ARBA" id="ARBA00001698"/>
    </source>
</evidence>
<feature type="transmembrane region" description="Helical" evidence="20">
    <location>
        <begin position="269"/>
        <end position="289"/>
    </location>
</feature>
<keyword evidence="17" id="KW-1208">Phospholipid metabolism</keyword>
<dbReference type="AlphaFoldDB" id="A0A8J3TPS9"/>
<evidence type="ECO:0000256" key="2">
    <source>
        <dbReference type="ARBA" id="ARBA00004651"/>
    </source>
</evidence>
<dbReference type="RefSeq" id="WP_203954831.1">
    <property type="nucleotide sequence ID" value="NZ_BOOO01000021.1"/>
</dbReference>
<dbReference type="EMBL" id="BOOO01000021">
    <property type="protein sequence ID" value="GII30880.1"/>
    <property type="molecule type" value="Genomic_DNA"/>
</dbReference>
<evidence type="ECO:0000256" key="6">
    <source>
        <dbReference type="ARBA" id="ARBA00012487"/>
    </source>
</evidence>
<evidence type="ECO:0000313" key="22">
    <source>
        <dbReference type="Proteomes" id="UP000650628"/>
    </source>
</evidence>
<keyword evidence="12 18" id="KW-0548">Nucleotidyltransferase</keyword>
<evidence type="ECO:0000313" key="21">
    <source>
        <dbReference type="EMBL" id="GII30880.1"/>
    </source>
</evidence>
<feature type="transmembrane region" description="Helical" evidence="20">
    <location>
        <begin position="104"/>
        <end position="122"/>
    </location>
</feature>
<evidence type="ECO:0000256" key="20">
    <source>
        <dbReference type="SAM" id="Phobius"/>
    </source>
</evidence>
<dbReference type="GO" id="GO:0005886">
    <property type="term" value="C:plasma membrane"/>
    <property type="evidence" value="ECO:0007669"/>
    <property type="project" value="UniProtKB-SubCell"/>
</dbReference>
<reference evidence="21 22" key="1">
    <citation type="submission" date="2021-01" db="EMBL/GenBank/DDBJ databases">
        <title>Whole genome shotgun sequence of Planotetraspora mira NBRC 15435.</title>
        <authorList>
            <person name="Komaki H."/>
            <person name="Tamura T."/>
        </authorList>
    </citation>
    <scope>NUCLEOTIDE SEQUENCE [LARGE SCALE GENOMIC DNA]</scope>
    <source>
        <strain evidence="21 22">NBRC 15435</strain>
    </source>
</reference>
<proteinExistence type="inferred from homology"/>
<dbReference type="GO" id="GO:0004605">
    <property type="term" value="F:phosphatidate cytidylyltransferase activity"/>
    <property type="evidence" value="ECO:0007669"/>
    <property type="project" value="UniProtKB-EC"/>
</dbReference>
<keyword evidence="9" id="KW-0444">Lipid biosynthesis</keyword>
<evidence type="ECO:0000256" key="16">
    <source>
        <dbReference type="ARBA" id="ARBA00023209"/>
    </source>
</evidence>
<dbReference type="Proteomes" id="UP000650628">
    <property type="component" value="Unassembled WGS sequence"/>
</dbReference>
<feature type="transmembrane region" description="Helical" evidence="20">
    <location>
        <begin position="164"/>
        <end position="183"/>
    </location>
</feature>
<keyword evidence="10 18" id="KW-0808">Transferase</keyword>
<evidence type="ECO:0000256" key="8">
    <source>
        <dbReference type="ARBA" id="ARBA00022475"/>
    </source>
</evidence>
<dbReference type="InterPro" id="IPR000374">
    <property type="entry name" value="PC_trans"/>
</dbReference>
<feature type="transmembrane region" description="Helical" evidence="20">
    <location>
        <begin position="34"/>
        <end position="67"/>
    </location>
</feature>
<sequence length="290" mass="29610">MNGPGGGEPGPVGTGPSDASGGGSRTGRNLPAAVAVGVALGAVVIASLYTVKVFFLLVVLAAVGVGVHELTKAVAARGIRVPTLPLLAGMTAMVVGPYWGGPAFLVGAFAVTAMVVLAWRMFQGTDGFVRDATAGLFIAVYPSLLAGFVPLLLKVDDGSDRVLIFIAVTVCSDIGGYFAGILFGKHRMSPLISPKKTWEGFAGSALACIVAGALLVHLLLGGAYWQGGILGAVVVVCATLGDLIESVIKRDLGIKDMGTLLPGHGGVMDRLDSLLFTLVPVWLLLTLFVG</sequence>
<evidence type="ECO:0000256" key="15">
    <source>
        <dbReference type="ARBA" id="ARBA00023136"/>
    </source>
</evidence>
<keyword evidence="16" id="KW-0594">Phospholipid biosynthesis</keyword>
<evidence type="ECO:0000256" key="3">
    <source>
        <dbReference type="ARBA" id="ARBA00005119"/>
    </source>
</evidence>
<keyword evidence="13 20" id="KW-1133">Transmembrane helix</keyword>
<comment type="pathway">
    <text evidence="4">Lipid metabolism.</text>
</comment>